<gene>
    <name evidence="2" type="ORF">SAMN04487992_12012</name>
</gene>
<evidence type="ECO:0008006" key="4">
    <source>
        <dbReference type="Google" id="ProtNLM"/>
    </source>
</evidence>
<dbReference type="InterPro" id="IPR019613">
    <property type="entry name" value="DUF4198"/>
</dbReference>
<evidence type="ECO:0000313" key="3">
    <source>
        <dbReference type="Proteomes" id="UP000182114"/>
    </source>
</evidence>
<proteinExistence type="predicted"/>
<organism evidence="2 3">
    <name type="scientific">Cellulophaga baltica</name>
    <dbReference type="NCBI Taxonomy" id="76594"/>
    <lineage>
        <taxon>Bacteria</taxon>
        <taxon>Pseudomonadati</taxon>
        <taxon>Bacteroidota</taxon>
        <taxon>Flavobacteriia</taxon>
        <taxon>Flavobacteriales</taxon>
        <taxon>Flavobacteriaceae</taxon>
        <taxon>Cellulophaga</taxon>
    </lineage>
</organism>
<evidence type="ECO:0000313" key="2">
    <source>
        <dbReference type="EMBL" id="SDF51323.1"/>
    </source>
</evidence>
<reference evidence="3" key="1">
    <citation type="submission" date="2016-10" db="EMBL/GenBank/DDBJ databases">
        <authorList>
            <person name="Varghese N."/>
            <person name="Submissions S."/>
        </authorList>
    </citation>
    <scope>NUCLEOTIDE SEQUENCE [LARGE SCALE GENOMIC DNA]</scope>
    <source>
        <strain evidence="3">DSM 24729</strain>
    </source>
</reference>
<feature type="signal peptide" evidence="1">
    <location>
        <begin position="1"/>
        <end position="20"/>
    </location>
</feature>
<dbReference type="EMBL" id="FNBD01000020">
    <property type="protein sequence ID" value="SDF51323.1"/>
    <property type="molecule type" value="Genomic_DNA"/>
</dbReference>
<sequence length="238" mass="27450">MKKSILTFAILLFVTTQSFAHYLWIEANPQGEKGKKQEVRVYFGEYTYGMVEKVNGEAFPSVKDFTLWVVDGQGIKNELSVRAKEDYYVGYFTPKQEGVYTVVLNNDAINVIDYTEYDFGIFKTHYNSIAKIAIGKAKGETAILNDSGITVKDVSENKEEVKLQVLFKNEPLAKNEFKIYVADLWTKTLETDENGYVQFKKPWDTKYIIETTFEERVPGTYKGDAYEFIWHCATYCIQ</sequence>
<dbReference type="RefSeq" id="WP_074539504.1">
    <property type="nucleotide sequence ID" value="NZ_FNBD01000020.1"/>
</dbReference>
<accession>A0A1G7LPH5</accession>
<dbReference type="Pfam" id="PF10670">
    <property type="entry name" value="DUF4198"/>
    <property type="match status" value="1"/>
</dbReference>
<dbReference type="eggNOG" id="COG5266">
    <property type="taxonomic scope" value="Bacteria"/>
</dbReference>
<feature type="chain" id="PRO_5010205067" description="Ferredoxin" evidence="1">
    <location>
        <begin position="21"/>
        <end position="238"/>
    </location>
</feature>
<dbReference type="Proteomes" id="UP000182114">
    <property type="component" value="Unassembled WGS sequence"/>
</dbReference>
<keyword evidence="3" id="KW-1185">Reference proteome</keyword>
<evidence type="ECO:0000256" key="1">
    <source>
        <dbReference type="SAM" id="SignalP"/>
    </source>
</evidence>
<protein>
    <recommendedName>
        <fullName evidence="4">Ferredoxin</fullName>
    </recommendedName>
</protein>
<name>A0A1G7LPH5_9FLAO</name>
<keyword evidence="1" id="KW-0732">Signal</keyword>
<dbReference type="AlphaFoldDB" id="A0A1G7LPH5"/>